<name>A0A654ZCJ2_MYCTX</name>
<keyword evidence="1" id="KW-0812">Transmembrane</keyword>
<reference evidence="4 5" key="1">
    <citation type="submission" date="2015-03" db="EMBL/GenBank/DDBJ databases">
        <authorList>
            <consortium name="Pathogen Informatics"/>
        </authorList>
    </citation>
    <scope>NUCLEOTIDE SEQUENCE [LARGE SCALE GENOMIC DNA]</scope>
    <source>
        <strain evidence="3 4">Bir 172</strain>
        <strain evidence="2 5">Bir 187</strain>
    </source>
</reference>
<dbReference type="EMBL" id="CNGE01001001">
    <property type="protein sequence ID" value="CKT59598.1"/>
    <property type="molecule type" value="Genomic_DNA"/>
</dbReference>
<protein>
    <recommendedName>
        <fullName evidence="6">Transmembrane protein</fullName>
    </recommendedName>
</protein>
<dbReference type="Proteomes" id="UP000048948">
    <property type="component" value="Unassembled WGS sequence"/>
</dbReference>
<evidence type="ECO:0000256" key="1">
    <source>
        <dbReference type="SAM" id="Phobius"/>
    </source>
</evidence>
<feature type="transmembrane region" description="Helical" evidence="1">
    <location>
        <begin position="12"/>
        <end position="32"/>
    </location>
</feature>
<evidence type="ECO:0000313" key="3">
    <source>
        <dbReference type="EMBL" id="CKT59598.1"/>
    </source>
</evidence>
<dbReference type="EMBL" id="CNFU01000517">
    <property type="protein sequence ID" value="CKR99849.1"/>
    <property type="molecule type" value="Genomic_DNA"/>
</dbReference>
<organism evidence="2 5">
    <name type="scientific">Mycobacterium tuberculosis</name>
    <dbReference type="NCBI Taxonomy" id="1773"/>
    <lineage>
        <taxon>Bacteria</taxon>
        <taxon>Bacillati</taxon>
        <taxon>Actinomycetota</taxon>
        <taxon>Actinomycetes</taxon>
        <taxon>Mycobacteriales</taxon>
        <taxon>Mycobacteriaceae</taxon>
        <taxon>Mycobacterium</taxon>
        <taxon>Mycobacterium tuberculosis complex</taxon>
    </lineage>
</organism>
<evidence type="ECO:0008006" key="6">
    <source>
        <dbReference type="Google" id="ProtNLM"/>
    </source>
</evidence>
<accession>A0A654ZCJ2</accession>
<sequence>MLVGRRIAPLPLVGVASTLVLVPALVGVAALLGVTALVGVPDLLGVVALVRVARAWVARLGRVAARLGWIPPAGVRSALRIRATTRILLRTRIAVVVILVGTPLPLTATVARIVTHWCYSWFCAKRVV</sequence>
<feature type="transmembrane region" description="Helical" evidence="1">
    <location>
        <begin position="38"/>
        <end position="57"/>
    </location>
</feature>
<proteinExistence type="predicted"/>
<evidence type="ECO:0000313" key="4">
    <source>
        <dbReference type="Proteomes" id="UP000048948"/>
    </source>
</evidence>
<gene>
    <name evidence="3" type="ORF">ERS027646_03858</name>
    <name evidence="2" type="ORF">ERS027661_02445</name>
</gene>
<keyword evidence="1" id="KW-0472">Membrane</keyword>
<dbReference type="Proteomes" id="UP000049023">
    <property type="component" value="Unassembled WGS sequence"/>
</dbReference>
<keyword evidence="1" id="KW-1133">Transmembrane helix</keyword>
<evidence type="ECO:0000313" key="5">
    <source>
        <dbReference type="Proteomes" id="UP000049023"/>
    </source>
</evidence>
<evidence type="ECO:0000313" key="2">
    <source>
        <dbReference type="EMBL" id="CKR99849.1"/>
    </source>
</evidence>
<dbReference type="AlphaFoldDB" id="A0A654ZCJ2"/>